<organism evidence="2 3">
    <name type="scientific">Maioricimonas rarisocia</name>
    <dbReference type="NCBI Taxonomy" id="2528026"/>
    <lineage>
        <taxon>Bacteria</taxon>
        <taxon>Pseudomonadati</taxon>
        <taxon>Planctomycetota</taxon>
        <taxon>Planctomycetia</taxon>
        <taxon>Planctomycetales</taxon>
        <taxon>Planctomycetaceae</taxon>
        <taxon>Maioricimonas</taxon>
    </lineage>
</organism>
<feature type="signal peptide" evidence="1">
    <location>
        <begin position="1"/>
        <end position="18"/>
    </location>
</feature>
<dbReference type="Proteomes" id="UP000320496">
    <property type="component" value="Chromosome"/>
</dbReference>
<evidence type="ECO:0008006" key="4">
    <source>
        <dbReference type="Google" id="ProtNLM"/>
    </source>
</evidence>
<gene>
    <name evidence="2" type="ORF">Mal4_11540</name>
</gene>
<reference evidence="2 3" key="1">
    <citation type="submission" date="2019-02" db="EMBL/GenBank/DDBJ databases">
        <title>Deep-cultivation of Planctomycetes and their phenomic and genomic characterization uncovers novel biology.</title>
        <authorList>
            <person name="Wiegand S."/>
            <person name="Jogler M."/>
            <person name="Boedeker C."/>
            <person name="Pinto D."/>
            <person name="Vollmers J."/>
            <person name="Rivas-Marin E."/>
            <person name="Kohn T."/>
            <person name="Peeters S.H."/>
            <person name="Heuer A."/>
            <person name="Rast P."/>
            <person name="Oberbeckmann S."/>
            <person name="Bunk B."/>
            <person name="Jeske O."/>
            <person name="Meyerdierks A."/>
            <person name="Storesund J.E."/>
            <person name="Kallscheuer N."/>
            <person name="Luecker S."/>
            <person name="Lage O.M."/>
            <person name="Pohl T."/>
            <person name="Merkel B.J."/>
            <person name="Hornburger P."/>
            <person name="Mueller R.-W."/>
            <person name="Bruemmer F."/>
            <person name="Labrenz M."/>
            <person name="Spormann A.M."/>
            <person name="Op den Camp H."/>
            <person name="Overmann J."/>
            <person name="Amann R."/>
            <person name="Jetten M.S.M."/>
            <person name="Mascher T."/>
            <person name="Medema M.H."/>
            <person name="Devos D.P."/>
            <person name="Kaster A.-K."/>
            <person name="Ovreas L."/>
            <person name="Rohde M."/>
            <person name="Galperin M.Y."/>
            <person name="Jogler C."/>
        </authorList>
    </citation>
    <scope>NUCLEOTIDE SEQUENCE [LARGE SCALE GENOMIC DNA]</scope>
    <source>
        <strain evidence="2 3">Mal4</strain>
    </source>
</reference>
<name>A0A517Z2X9_9PLAN</name>
<proteinExistence type="predicted"/>
<dbReference type="EMBL" id="CP036275">
    <property type="protein sequence ID" value="QDU36854.1"/>
    <property type="molecule type" value="Genomic_DNA"/>
</dbReference>
<protein>
    <recommendedName>
        <fullName evidence="4">DUF1579 domain-containing protein</fullName>
    </recommendedName>
</protein>
<dbReference type="RefSeq" id="WP_197444125.1">
    <property type="nucleotide sequence ID" value="NZ_CP036275.1"/>
</dbReference>
<keyword evidence="3" id="KW-1185">Reference proteome</keyword>
<dbReference type="InterPro" id="IPR011473">
    <property type="entry name" value="DUF1579"/>
</dbReference>
<dbReference type="AlphaFoldDB" id="A0A517Z2X9"/>
<feature type="chain" id="PRO_5021956419" description="DUF1579 domain-containing protein" evidence="1">
    <location>
        <begin position="19"/>
        <end position="194"/>
    </location>
</feature>
<evidence type="ECO:0000256" key="1">
    <source>
        <dbReference type="SAM" id="SignalP"/>
    </source>
</evidence>
<dbReference type="Pfam" id="PF07617">
    <property type="entry name" value="DUF1579"/>
    <property type="match status" value="1"/>
</dbReference>
<dbReference type="KEGG" id="mri:Mal4_11540"/>
<accession>A0A517Z2X9</accession>
<keyword evidence="1" id="KW-0732">Signal</keyword>
<evidence type="ECO:0000313" key="2">
    <source>
        <dbReference type="EMBL" id="QDU36854.1"/>
    </source>
</evidence>
<sequence precursor="true">MRSMSVALVMLLVTPAFAQDFPNPQPGDAHEILARDAGTWDCTLRMYLQGPDGEPTEYKGTEVNRLVSGDLYLRTRFTAKMGDRKFEGHGLMGYDPRSEKYTGTWVDNFSVIPSRFSGTYDAESKTLTIYNTVVHDESGAEFKQKQVTVWEDDSHKEFTIYLVVESDGKTQDVKLMEMTAVKKPKAKKTKSVEE</sequence>
<evidence type="ECO:0000313" key="3">
    <source>
        <dbReference type="Proteomes" id="UP000320496"/>
    </source>
</evidence>